<protein>
    <recommendedName>
        <fullName evidence="1">Cyclic di-GMP-binding protein</fullName>
    </recommendedName>
    <alternativeName>
        <fullName evidence="1">Cellulose synthase regulatory subunit</fullName>
    </alternativeName>
</protein>
<feature type="chain" id="PRO_5021041327" description="Cyclic di-GMP-binding protein" evidence="1">
    <location>
        <begin position="25"/>
        <end position="779"/>
    </location>
</feature>
<feature type="transmembrane region" description="Helical" evidence="1">
    <location>
        <begin position="750"/>
        <end position="769"/>
    </location>
</feature>
<dbReference type="Proteomes" id="UP000294547">
    <property type="component" value="Unassembled WGS sequence"/>
</dbReference>
<dbReference type="EMBL" id="SNXY01000010">
    <property type="protein sequence ID" value="TDP82760.1"/>
    <property type="molecule type" value="Genomic_DNA"/>
</dbReference>
<dbReference type="GO" id="GO:0006011">
    <property type="term" value="P:UDP-alpha-D-glucose metabolic process"/>
    <property type="evidence" value="ECO:0007669"/>
    <property type="project" value="InterPro"/>
</dbReference>
<keyword evidence="1" id="KW-0973">c-di-GMP</keyword>
<comment type="function">
    <text evidence="1">Binds the cellulose synthase activator, bis-(3'-5') cyclic diguanylic acid (c-di-GMP).</text>
</comment>
<keyword evidence="1" id="KW-0732">Signal</keyword>
<dbReference type="OrthoDB" id="7615145at2"/>
<keyword evidence="1" id="KW-0472">Membrane</keyword>
<feature type="signal peptide" evidence="1">
    <location>
        <begin position="1"/>
        <end position="24"/>
    </location>
</feature>
<sequence length="779" mass="80114">MRLAAHLPAAALLAATFAAAPAFADTTAPFGAAPFAAEPAPLDPVVPAVVQPAPALPAPPALAPAAPAPAAPTSPGVGETLRRLPAVADGWTLSGEVDTVVWPLYLDGAAVARGGRLVFGIETAVSVMPEASTLVVQVNGRTVGQVALGGGDARRLVSLPIPPAALSAGWNAVRVTANQRHRVDCSVDGTYELWTRIDPAVTGFVAEGVRPVAGLDGLPALALDEDGRLPIRIRRGGALDTRALEPAVEIAGALARAAATRAPVVTVAAEPGTGAGIDLVAGDADTLAGLGFDPGRFGAGDPRIVVATDGRPTLVVRAGSPDETAQAIRRISEASSPPAAIDRVVRLDGASEQSITLADFGERNEQFSGRLWSRSYRIALPTDAVTADYGSVMLRLDAGYAPDLDPDDELSVFVDGRLVATVPFGKGSGEVTQDRRVELPLSAFRPGLNTLRIEARLVAPEDVDCDPHRQIAGNPRFLILGSTRFVVPRLARMARLPDLGATVGAGRAGARAEEPVRIALAGADPATVGAAATLYARMAVSGADLPDLELRPLRDANVRPGTVVIGAAGDVGPAMFRQTGLEPPAEGHGWRTGAPRSDTLVTGAVNGEDAPLLDAWRSRVRTGDGYLDRLTAKVADYARALRDAVGLGEPPGAYAVPETARLVLAQALPEGADAPVTLVSAPDPATLAAAVDRIAEPDRWSGLAGRVSLLDSTGGLVAVAAEETRFVSTGPMDVANVRLVASAWLSANTAIYGMLLLGAGCMFGLATFAKVKRSGVRLK</sequence>
<dbReference type="AlphaFoldDB" id="A0A4R6R9L6"/>
<comment type="subcellular location">
    <subcellularLocation>
        <location evidence="1">Cell inner membrane</location>
    </subcellularLocation>
</comment>
<gene>
    <name evidence="2" type="ORF">EDD54_4032</name>
</gene>
<reference evidence="2 3" key="1">
    <citation type="submission" date="2019-03" db="EMBL/GenBank/DDBJ databases">
        <title>Genomic Encyclopedia of Type Strains, Phase IV (KMG-IV): sequencing the most valuable type-strain genomes for metagenomic binning, comparative biology and taxonomic classification.</title>
        <authorList>
            <person name="Goeker M."/>
        </authorList>
    </citation>
    <scope>NUCLEOTIDE SEQUENCE [LARGE SCALE GENOMIC DNA]</scope>
    <source>
        <strain evidence="2 3">DSM 102969</strain>
    </source>
</reference>
<evidence type="ECO:0000313" key="3">
    <source>
        <dbReference type="Proteomes" id="UP000294547"/>
    </source>
</evidence>
<comment type="pathway">
    <text evidence="1">Glycan metabolism; bacterial cellulose biosynthesis.</text>
</comment>
<dbReference type="UniPathway" id="UPA00694"/>
<dbReference type="GO" id="GO:0030244">
    <property type="term" value="P:cellulose biosynthetic process"/>
    <property type="evidence" value="ECO:0007669"/>
    <property type="project" value="UniProtKB-KW"/>
</dbReference>
<keyword evidence="1" id="KW-0135">Cellulose biosynthesis</keyword>
<dbReference type="GO" id="GO:0005886">
    <property type="term" value="C:plasma membrane"/>
    <property type="evidence" value="ECO:0007669"/>
    <property type="project" value="UniProtKB-SubCell"/>
</dbReference>
<dbReference type="RefSeq" id="WP_126538777.1">
    <property type="nucleotide sequence ID" value="NZ_BSPM01000007.1"/>
</dbReference>
<proteinExistence type="inferred from homology"/>
<dbReference type="PANTHER" id="PTHR48125:SF12">
    <property type="entry name" value="AT HOOK TRANSCRIPTION FACTOR FAMILY-RELATED"/>
    <property type="match status" value="1"/>
</dbReference>
<keyword evidence="3" id="KW-1185">Reference proteome</keyword>
<dbReference type="Gene3D" id="2.60.120.260">
    <property type="entry name" value="Galactose-binding domain-like"/>
    <property type="match status" value="2"/>
</dbReference>
<dbReference type="InterPro" id="IPR018513">
    <property type="entry name" value="Cell_synthase_bac"/>
</dbReference>
<evidence type="ECO:0000256" key="1">
    <source>
        <dbReference type="RuleBase" id="RU365021"/>
    </source>
</evidence>
<accession>A0A4R6R9L6</accession>
<keyword evidence="1" id="KW-1003">Cell membrane</keyword>
<organism evidence="2 3">
    <name type="scientific">Oharaeibacter diazotrophicus</name>
    <dbReference type="NCBI Taxonomy" id="1920512"/>
    <lineage>
        <taxon>Bacteria</taxon>
        <taxon>Pseudomonadati</taxon>
        <taxon>Pseudomonadota</taxon>
        <taxon>Alphaproteobacteria</taxon>
        <taxon>Hyphomicrobiales</taxon>
        <taxon>Pleomorphomonadaceae</taxon>
        <taxon>Oharaeibacter</taxon>
    </lineage>
</organism>
<evidence type="ECO:0000313" key="2">
    <source>
        <dbReference type="EMBL" id="TDP82760.1"/>
    </source>
</evidence>
<dbReference type="PANTHER" id="PTHR48125">
    <property type="entry name" value="LP07818P1"/>
    <property type="match status" value="1"/>
</dbReference>
<comment type="similarity">
    <text evidence="1">Belongs to the AcsB/BcsB family.</text>
</comment>
<comment type="subunit">
    <text evidence="1">Tightly associated with the cellulose synthase catalytic subunit.</text>
</comment>
<keyword evidence="1" id="KW-0812">Transmembrane</keyword>
<comment type="caution">
    <text evidence="2">The sequence shown here is derived from an EMBL/GenBank/DDBJ whole genome shotgun (WGS) entry which is preliminary data.</text>
</comment>
<keyword evidence="1" id="KW-0997">Cell inner membrane</keyword>
<name>A0A4R6R9L6_9HYPH</name>
<keyword evidence="1" id="KW-1133">Transmembrane helix</keyword>
<dbReference type="Pfam" id="PF03170">
    <property type="entry name" value="BcsB"/>
    <property type="match status" value="1"/>
</dbReference>